<dbReference type="Proteomes" id="UP000197138">
    <property type="component" value="Unassembled WGS sequence"/>
</dbReference>
<evidence type="ECO:0000313" key="4">
    <source>
        <dbReference type="Proteomes" id="UP000197138"/>
    </source>
</evidence>
<evidence type="ECO:0000259" key="2">
    <source>
        <dbReference type="PROSITE" id="PS50812"/>
    </source>
</evidence>
<dbReference type="InterPro" id="IPR000313">
    <property type="entry name" value="PWWP_dom"/>
</dbReference>
<proteinExistence type="predicted"/>
<feature type="region of interest" description="Disordered" evidence="1">
    <location>
        <begin position="1"/>
        <end position="26"/>
    </location>
</feature>
<sequence length="425" mass="46859">MRFKSRASKGQTSINKGGGDEGTSSQSQGEYALGSLIWIKLRSNSWWPAQVVDENVVSEVNKPAGRSPVDVLVRIYGSYQYVYADLTKCLSEFETVLRQNNGSYLDIFQRALEQDVLISKAGGSKGGGSKRKGAAKARTGASKNIRPSRRPARGNLDVQDTPGKQAAAATPETKAKRKGRTSRKDKQDGTSNEPEGTGTLEIEQESVSGRLKSHKRTAAEKTKVGISRQAPANPEQDGHQKAHLPSKGRISKKEEKATAENDEGQKKRRLSTLYADERLKDKQPEQEKPDSKKAKMSSAKKEGKSEVPKLAESVKKEKPAPKLLAKPEELRTRRLKVMKTLGLIGPSGLNGDLAWTFRAFHDKEIRAEMASSGGRAKLVVRVEWVGRQDEDRVSCLKRALEAVMENRARGFSYMNKQAQTLDELS</sequence>
<feature type="compositionally biased region" description="Basic and acidic residues" evidence="1">
    <location>
        <begin position="251"/>
        <end position="265"/>
    </location>
</feature>
<organism evidence="3 4">
    <name type="scientific">Punica granatum</name>
    <name type="common">Pomegranate</name>
    <dbReference type="NCBI Taxonomy" id="22663"/>
    <lineage>
        <taxon>Eukaryota</taxon>
        <taxon>Viridiplantae</taxon>
        <taxon>Streptophyta</taxon>
        <taxon>Embryophyta</taxon>
        <taxon>Tracheophyta</taxon>
        <taxon>Spermatophyta</taxon>
        <taxon>Magnoliopsida</taxon>
        <taxon>eudicotyledons</taxon>
        <taxon>Gunneridae</taxon>
        <taxon>Pentapetalae</taxon>
        <taxon>rosids</taxon>
        <taxon>malvids</taxon>
        <taxon>Myrtales</taxon>
        <taxon>Lythraceae</taxon>
        <taxon>Punica</taxon>
    </lineage>
</organism>
<comment type="caution">
    <text evidence="3">The sequence shown here is derived from an EMBL/GenBank/DDBJ whole genome shotgun (WGS) entry which is preliminary data.</text>
</comment>
<dbReference type="Gene3D" id="2.30.30.140">
    <property type="match status" value="1"/>
</dbReference>
<dbReference type="SUPFAM" id="SSF63748">
    <property type="entry name" value="Tudor/PWWP/MBT"/>
    <property type="match status" value="1"/>
</dbReference>
<accession>A0A218WER3</accession>
<gene>
    <name evidence="3" type="ORF">CDL15_Pgr011456</name>
</gene>
<feature type="compositionally biased region" description="Basic residues" evidence="1">
    <location>
        <begin position="241"/>
        <end position="250"/>
    </location>
</feature>
<dbReference type="CDD" id="cd05162">
    <property type="entry name" value="PWWP"/>
    <property type="match status" value="1"/>
</dbReference>
<dbReference type="EMBL" id="MTKT01004486">
    <property type="protein sequence ID" value="OWM71327.1"/>
    <property type="molecule type" value="Genomic_DNA"/>
</dbReference>
<dbReference type="PROSITE" id="PS50812">
    <property type="entry name" value="PWWP"/>
    <property type="match status" value="1"/>
</dbReference>
<evidence type="ECO:0000313" key="3">
    <source>
        <dbReference type="EMBL" id="OWM71327.1"/>
    </source>
</evidence>
<protein>
    <recommendedName>
        <fullName evidence="2">PWWP domain-containing protein</fullName>
    </recommendedName>
</protein>
<reference evidence="4" key="1">
    <citation type="journal article" date="2017" name="Plant J.">
        <title>The pomegranate (Punica granatum L.) genome and the genomics of punicalagin biosynthesis.</title>
        <authorList>
            <person name="Qin G."/>
            <person name="Xu C."/>
            <person name="Ming R."/>
            <person name="Tang H."/>
            <person name="Guyot R."/>
            <person name="Kramer E.M."/>
            <person name="Hu Y."/>
            <person name="Yi X."/>
            <person name="Qi Y."/>
            <person name="Xu X."/>
            <person name="Gao Z."/>
            <person name="Pan H."/>
            <person name="Jian J."/>
            <person name="Tian Y."/>
            <person name="Yue Z."/>
            <person name="Xu Y."/>
        </authorList>
    </citation>
    <scope>NUCLEOTIDE SEQUENCE [LARGE SCALE GENOMIC DNA]</scope>
    <source>
        <strain evidence="4">cv. Dabenzi</strain>
    </source>
</reference>
<evidence type="ECO:0000256" key="1">
    <source>
        <dbReference type="SAM" id="MobiDB-lite"/>
    </source>
</evidence>
<dbReference type="Pfam" id="PF00855">
    <property type="entry name" value="PWWP"/>
    <property type="match status" value="1"/>
</dbReference>
<feature type="domain" description="PWWP" evidence="2">
    <location>
        <begin position="33"/>
        <end position="95"/>
    </location>
</feature>
<feature type="compositionally biased region" description="Basic and acidic residues" evidence="1">
    <location>
        <begin position="275"/>
        <end position="321"/>
    </location>
</feature>
<name>A0A218WER3_PUNGR</name>
<dbReference type="AlphaFoldDB" id="A0A218WER3"/>
<feature type="region of interest" description="Disordered" evidence="1">
    <location>
        <begin position="120"/>
        <end position="321"/>
    </location>
</feature>